<keyword evidence="3 9" id="KW-0597">Phosphoprotein</keyword>
<dbReference type="SUPFAM" id="SSF47384">
    <property type="entry name" value="Homodimeric domain of signal transducing histidine kinase"/>
    <property type="match status" value="1"/>
</dbReference>
<evidence type="ECO:0000256" key="3">
    <source>
        <dbReference type="ARBA" id="ARBA00022553"/>
    </source>
</evidence>
<sequence>MPDPELNRPRPSLADAGILIVDDDEHVRRALRRVLKRATTRLLEAADAAAGIAVLEREPVQVVVSDFRMPGMSGVEFLRVVKERWPLVQRVLLTGQADTTAIEEAVNRSEIFRFIWKPWDDNHLLLTVQSAVDQHRLVEENGRLQALLERRNAELERMNRELDEKLAARSAALVRAADEWRTCFDAIGDPLAILRDGCEVVRANQAFARHAGVSVSALPGLRCVAHAFGDLPCPGASHPSGEAGESEARLGERNWLLRSFPFDDATRVVVFKDVTHEREVTRRLIQAEKMGAVGQLAGGVAHEINNPLGGILAFAQLMSREERPASDLESLNLIADAAMRAKRIVESLLRFSRRPREDERGDVDLAKVLEDSLFLLQSKMKGGKVEVVRQLQPAVCVGNANLLSQVAVNLVVNALQAMGDRGRLTVRCGPGEPGRVELAVADTGPGVPPELANRIFEPFFTTKPEGQGTGLGLSICYQIAEELGGSIHLDPPTEGGACFVVELPAASAAA</sequence>
<feature type="modified residue" description="4-aspartylphosphate" evidence="9">
    <location>
        <position position="66"/>
    </location>
</feature>
<protein>
    <recommendedName>
        <fullName evidence="2">histidine kinase</fullName>
        <ecNumber evidence="2">2.7.13.3</ecNumber>
    </recommendedName>
</protein>
<dbReference type="Pfam" id="PF13188">
    <property type="entry name" value="PAS_8"/>
    <property type="match status" value="1"/>
</dbReference>
<organism evidence="13 14">
    <name type="scientific">Anaeromyxobacter paludicola</name>
    <dbReference type="NCBI Taxonomy" id="2918171"/>
    <lineage>
        <taxon>Bacteria</taxon>
        <taxon>Pseudomonadati</taxon>
        <taxon>Myxococcota</taxon>
        <taxon>Myxococcia</taxon>
        <taxon>Myxococcales</taxon>
        <taxon>Cystobacterineae</taxon>
        <taxon>Anaeromyxobacteraceae</taxon>
        <taxon>Anaeromyxobacter</taxon>
    </lineage>
</organism>
<proteinExistence type="predicted"/>
<evidence type="ECO:0000259" key="12">
    <source>
        <dbReference type="PROSITE" id="PS50110"/>
    </source>
</evidence>
<feature type="domain" description="Histidine kinase" evidence="11">
    <location>
        <begin position="299"/>
        <end position="507"/>
    </location>
</feature>
<dbReference type="Pfam" id="PF00512">
    <property type="entry name" value="HisKA"/>
    <property type="match status" value="1"/>
</dbReference>
<keyword evidence="10" id="KW-0175">Coiled coil</keyword>
<evidence type="ECO:0000256" key="5">
    <source>
        <dbReference type="ARBA" id="ARBA00022741"/>
    </source>
</evidence>
<dbReference type="InterPro" id="IPR005467">
    <property type="entry name" value="His_kinase_dom"/>
</dbReference>
<dbReference type="InterPro" id="IPR036890">
    <property type="entry name" value="HATPase_C_sf"/>
</dbReference>
<keyword evidence="7" id="KW-0067">ATP-binding</keyword>
<dbReference type="Gene3D" id="3.30.565.10">
    <property type="entry name" value="Histidine kinase-like ATPase, C-terminal domain"/>
    <property type="match status" value="1"/>
</dbReference>
<dbReference type="SMART" id="SM00448">
    <property type="entry name" value="REC"/>
    <property type="match status" value="1"/>
</dbReference>
<gene>
    <name evidence="13" type="ORF">AMPC_18990</name>
</gene>
<evidence type="ECO:0000256" key="2">
    <source>
        <dbReference type="ARBA" id="ARBA00012438"/>
    </source>
</evidence>
<dbReference type="PANTHER" id="PTHR43065:SF10">
    <property type="entry name" value="PEROXIDE STRESS-ACTIVATED HISTIDINE KINASE MAK3"/>
    <property type="match status" value="1"/>
</dbReference>
<dbReference type="SUPFAM" id="SSF55874">
    <property type="entry name" value="ATPase domain of HSP90 chaperone/DNA topoisomerase II/histidine kinase"/>
    <property type="match status" value="1"/>
</dbReference>
<evidence type="ECO:0000256" key="7">
    <source>
        <dbReference type="ARBA" id="ARBA00022840"/>
    </source>
</evidence>
<dbReference type="Pfam" id="PF00072">
    <property type="entry name" value="Response_reg"/>
    <property type="match status" value="1"/>
</dbReference>
<evidence type="ECO:0000259" key="11">
    <source>
        <dbReference type="PROSITE" id="PS50109"/>
    </source>
</evidence>
<dbReference type="CDD" id="cd17569">
    <property type="entry name" value="REC_HupR-like"/>
    <property type="match status" value="1"/>
</dbReference>
<dbReference type="Gene3D" id="1.10.287.130">
    <property type="match status" value="1"/>
</dbReference>
<dbReference type="CDD" id="cd00082">
    <property type="entry name" value="HisKA"/>
    <property type="match status" value="1"/>
</dbReference>
<dbReference type="SMART" id="SM00387">
    <property type="entry name" value="HATPase_c"/>
    <property type="match status" value="1"/>
</dbReference>
<dbReference type="Proteomes" id="UP001162734">
    <property type="component" value="Chromosome"/>
</dbReference>
<dbReference type="InterPro" id="IPR000014">
    <property type="entry name" value="PAS"/>
</dbReference>
<dbReference type="InterPro" id="IPR004358">
    <property type="entry name" value="Sig_transdc_His_kin-like_C"/>
</dbReference>
<dbReference type="InterPro" id="IPR001789">
    <property type="entry name" value="Sig_transdc_resp-reg_receiver"/>
</dbReference>
<dbReference type="Pfam" id="PF02518">
    <property type="entry name" value="HATPase_c"/>
    <property type="match status" value="1"/>
</dbReference>
<dbReference type="PRINTS" id="PR00344">
    <property type="entry name" value="BCTRLSENSOR"/>
</dbReference>
<dbReference type="PROSITE" id="PS50109">
    <property type="entry name" value="HIS_KIN"/>
    <property type="match status" value="1"/>
</dbReference>
<keyword evidence="6" id="KW-0418">Kinase</keyword>
<evidence type="ECO:0000256" key="10">
    <source>
        <dbReference type="SAM" id="Coils"/>
    </source>
</evidence>
<dbReference type="Gene3D" id="3.40.50.2300">
    <property type="match status" value="1"/>
</dbReference>
<reference evidence="14" key="1">
    <citation type="journal article" date="2022" name="Int. J. Syst. Evol. Microbiol.">
        <title>Anaeromyxobacter oryzae sp. nov., Anaeromyxobacter diazotrophicus sp. nov. and Anaeromyxobacter paludicola sp. nov., isolated from paddy soils.</title>
        <authorList>
            <person name="Itoh H."/>
            <person name="Xu Z."/>
            <person name="Mise K."/>
            <person name="Masuda Y."/>
            <person name="Ushijima N."/>
            <person name="Hayakawa C."/>
            <person name="Shiratori Y."/>
            <person name="Senoo K."/>
        </authorList>
    </citation>
    <scope>NUCLEOTIDE SEQUENCE [LARGE SCALE GENOMIC DNA]</scope>
    <source>
        <strain evidence="14">Red630</strain>
    </source>
</reference>
<evidence type="ECO:0000256" key="1">
    <source>
        <dbReference type="ARBA" id="ARBA00000085"/>
    </source>
</evidence>
<dbReference type="InterPro" id="IPR011006">
    <property type="entry name" value="CheY-like_superfamily"/>
</dbReference>
<comment type="catalytic activity">
    <reaction evidence="1">
        <text>ATP + protein L-histidine = ADP + protein N-phospho-L-histidine.</text>
        <dbReference type="EC" id="2.7.13.3"/>
    </reaction>
</comment>
<keyword evidence="5" id="KW-0547">Nucleotide-binding</keyword>
<evidence type="ECO:0000256" key="4">
    <source>
        <dbReference type="ARBA" id="ARBA00022679"/>
    </source>
</evidence>
<dbReference type="SUPFAM" id="SSF52172">
    <property type="entry name" value="CheY-like"/>
    <property type="match status" value="1"/>
</dbReference>
<evidence type="ECO:0000313" key="13">
    <source>
        <dbReference type="EMBL" id="BDG08786.1"/>
    </source>
</evidence>
<dbReference type="RefSeq" id="WP_248346013.1">
    <property type="nucleotide sequence ID" value="NZ_AP025592.1"/>
</dbReference>
<keyword evidence="4" id="KW-0808">Transferase</keyword>
<feature type="domain" description="Response regulatory" evidence="12">
    <location>
        <begin position="17"/>
        <end position="132"/>
    </location>
</feature>
<dbReference type="PANTHER" id="PTHR43065">
    <property type="entry name" value="SENSOR HISTIDINE KINASE"/>
    <property type="match status" value="1"/>
</dbReference>
<evidence type="ECO:0000256" key="6">
    <source>
        <dbReference type="ARBA" id="ARBA00022777"/>
    </source>
</evidence>
<dbReference type="InterPro" id="IPR003661">
    <property type="entry name" value="HisK_dim/P_dom"/>
</dbReference>
<dbReference type="PROSITE" id="PS50110">
    <property type="entry name" value="RESPONSE_REGULATORY"/>
    <property type="match status" value="1"/>
</dbReference>
<dbReference type="InterPro" id="IPR003594">
    <property type="entry name" value="HATPase_dom"/>
</dbReference>
<keyword evidence="8" id="KW-0902">Two-component regulatory system</keyword>
<evidence type="ECO:0000313" key="14">
    <source>
        <dbReference type="Proteomes" id="UP001162734"/>
    </source>
</evidence>
<keyword evidence="14" id="KW-1185">Reference proteome</keyword>
<name>A0ABM7XAB0_9BACT</name>
<evidence type="ECO:0000256" key="8">
    <source>
        <dbReference type="ARBA" id="ARBA00023012"/>
    </source>
</evidence>
<evidence type="ECO:0000256" key="9">
    <source>
        <dbReference type="PROSITE-ProRule" id="PRU00169"/>
    </source>
</evidence>
<accession>A0ABM7XAB0</accession>
<dbReference type="InterPro" id="IPR036097">
    <property type="entry name" value="HisK_dim/P_sf"/>
</dbReference>
<feature type="coiled-coil region" evidence="10">
    <location>
        <begin position="141"/>
        <end position="172"/>
    </location>
</feature>
<dbReference type="EC" id="2.7.13.3" evidence="2"/>
<dbReference type="EMBL" id="AP025592">
    <property type="protein sequence ID" value="BDG08786.1"/>
    <property type="molecule type" value="Genomic_DNA"/>
</dbReference>
<dbReference type="SMART" id="SM00388">
    <property type="entry name" value="HisKA"/>
    <property type="match status" value="1"/>
</dbReference>